<dbReference type="Gramene" id="CDP13522">
    <property type="protein sequence ID" value="CDP13522"/>
    <property type="gene ID" value="GSCOC_T00038491001"/>
</dbReference>
<evidence type="ECO:0000256" key="1">
    <source>
        <dbReference type="SAM" id="MobiDB-lite"/>
    </source>
</evidence>
<feature type="region of interest" description="Disordered" evidence="1">
    <location>
        <begin position="221"/>
        <end position="271"/>
    </location>
</feature>
<evidence type="ECO:0000313" key="3">
    <source>
        <dbReference type="Proteomes" id="UP000295252"/>
    </source>
</evidence>
<sequence>MVVKMMKWSPWPTLATRRYKVKVKSMKLLLGCSDDDDDDIDHSACALDQGDVEEKVIAIKTRWKGEPKFGLGPFHLPSSKQCRHFSREKVVKKLEEGNIKAIEWNDDEVLELENFCSFTIVSTSQDGRPKFAPWDVSFSLLYGEKKKKTESSKGKLVAIGRASLNIAEMVAGRMMEPSPDDYDLHQEVEAKLPINLQIGGITREAHFLVLMDVAGIRDSHDSVPNSVDSSGELNGGGGNSDESSGGVDKEDGGEANSVNDSGPCSDAQMEPAKKMGLFSWKRKRLSFKPTPVKGEPDDKKPARLKNEIDNDPQCSGSSKLDPVTYGSLQVEDKGDWESKEVISRDGQTELKTNVFFASFDQCSNKAAGESACTALVAVIAYWLQLNRDAMPTRPEFDDLIMEGSSEWRKLCENDAYTYDFPNKHFDLETVLHADVRPIAISHDDSFVGFFSPEKFEALKEAMSFDEIWEGISRVAEDHDPRVYIVSWNDHFFVLKVEANAYYIIDTLGERLCEGCNQAYILKFDDSSLMHGKSAKEDVNKAESSDGKSTNPSDIGEIICSGKECCKEFIKRFLAAIPLEELEEEEKKGAVSYYSLHQRLQIELNFSYVLPSSFTSSPFSSSSPTSASSSLTDVSYKMFH</sequence>
<gene>
    <name evidence="2" type="ORF">GSCOC_T00038491001</name>
</gene>
<feature type="region of interest" description="Disordered" evidence="1">
    <location>
        <begin position="287"/>
        <end position="323"/>
    </location>
</feature>
<proteinExistence type="predicted"/>
<dbReference type="PANTHER" id="PTHR31182">
    <property type="entry name" value="C2 NT-TYPE DOMAIN-CONTAINING PROTEIN"/>
    <property type="match status" value="1"/>
</dbReference>
<evidence type="ECO:0008006" key="4">
    <source>
        <dbReference type="Google" id="ProtNLM"/>
    </source>
</evidence>
<keyword evidence="3" id="KW-1185">Reference proteome</keyword>
<name>A0A068UYY8_COFCA</name>
<reference evidence="3" key="1">
    <citation type="journal article" date="2014" name="Science">
        <title>The coffee genome provides insight into the convergent evolution of caffeine biosynthesis.</title>
        <authorList>
            <person name="Denoeud F."/>
            <person name="Carretero-Paulet L."/>
            <person name="Dereeper A."/>
            <person name="Droc G."/>
            <person name="Guyot R."/>
            <person name="Pietrella M."/>
            <person name="Zheng C."/>
            <person name="Alberti A."/>
            <person name="Anthony F."/>
            <person name="Aprea G."/>
            <person name="Aury J.M."/>
            <person name="Bento P."/>
            <person name="Bernard M."/>
            <person name="Bocs S."/>
            <person name="Campa C."/>
            <person name="Cenci A."/>
            <person name="Combes M.C."/>
            <person name="Crouzillat D."/>
            <person name="Da Silva C."/>
            <person name="Daddiego L."/>
            <person name="De Bellis F."/>
            <person name="Dussert S."/>
            <person name="Garsmeur O."/>
            <person name="Gayraud T."/>
            <person name="Guignon V."/>
            <person name="Jahn K."/>
            <person name="Jamilloux V."/>
            <person name="Joet T."/>
            <person name="Labadie K."/>
            <person name="Lan T."/>
            <person name="Leclercq J."/>
            <person name="Lepelley M."/>
            <person name="Leroy T."/>
            <person name="Li L.T."/>
            <person name="Librado P."/>
            <person name="Lopez L."/>
            <person name="Munoz A."/>
            <person name="Noel B."/>
            <person name="Pallavicini A."/>
            <person name="Perrotta G."/>
            <person name="Poncet V."/>
            <person name="Pot D."/>
            <person name="Priyono X."/>
            <person name="Rigoreau M."/>
            <person name="Rouard M."/>
            <person name="Rozas J."/>
            <person name="Tranchant-Dubreuil C."/>
            <person name="VanBuren R."/>
            <person name="Zhang Q."/>
            <person name="Andrade A.C."/>
            <person name="Argout X."/>
            <person name="Bertrand B."/>
            <person name="de Kochko A."/>
            <person name="Graziosi G."/>
            <person name="Henry R.J."/>
            <person name="Jayarama X."/>
            <person name="Ming R."/>
            <person name="Nagai C."/>
            <person name="Rounsley S."/>
            <person name="Sankoff D."/>
            <person name="Giuliano G."/>
            <person name="Albert V.A."/>
            <person name="Wincker P."/>
            <person name="Lashermes P."/>
        </authorList>
    </citation>
    <scope>NUCLEOTIDE SEQUENCE [LARGE SCALE GENOMIC DNA]</scope>
    <source>
        <strain evidence="3">cv. DH200-94</strain>
    </source>
</reference>
<protein>
    <recommendedName>
        <fullName evidence="4">C2 NT-type domain-containing protein</fullName>
    </recommendedName>
</protein>
<dbReference type="InParanoid" id="A0A068UYY8"/>
<dbReference type="PhylomeDB" id="A0A068UYY8"/>
<dbReference type="Proteomes" id="UP000295252">
    <property type="component" value="Chromosome X"/>
</dbReference>
<accession>A0A068UYY8</accession>
<evidence type="ECO:0000313" key="2">
    <source>
        <dbReference type="EMBL" id="CDP13522.1"/>
    </source>
</evidence>
<feature type="compositionally biased region" description="Basic and acidic residues" evidence="1">
    <location>
        <begin position="294"/>
        <end position="308"/>
    </location>
</feature>
<dbReference type="EMBL" id="HG739159">
    <property type="protein sequence ID" value="CDP13522.1"/>
    <property type="molecule type" value="Genomic_DNA"/>
</dbReference>
<dbReference type="OMA" id="IWDEIKS"/>
<dbReference type="PANTHER" id="PTHR31182:SF17">
    <property type="entry name" value="EEIG1_EHBP1 PROTEIN AMINO-TERMINAL DOMAIN PROTEIN"/>
    <property type="match status" value="1"/>
</dbReference>
<dbReference type="AlphaFoldDB" id="A0A068UYY8"/>
<dbReference type="STRING" id="49390.A0A068UYY8"/>
<dbReference type="OrthoDB" id="733571at2759"/>
<organism evidence="2 3">
    <name type="scientific">Coffea canephora</name>
    <name type="common">Robusta coffee</name>
    <dbReference type="NCBI Taxonomy" id="49390"/>
    <lineage>
        <taxon>Eukaryota</taxon>
        <taxon>Viridiplantae</taxon>
        <taxon>Streptophyta</taxon>
        <taxon>Embryophyta</taxon>
        <taxon>Tracheophyta</taxon>
        <taxon>Spermatophyta</taxon>
        <taxon>Magnoliopsida</taxon>
        <taxon>eudicotyledons</taxon>
        <taxon>Gunneridae</taxon>
        <taxon>Pentapetalae</taxon>
        <taxon>asterids</taxon>
        <taxon>lamiids</taxon>
        <taxon>Gentianales</taxon>
        <taxon>Rubiaceae</taxon>
        <taxon>Ixoroideae</taxon>
        <taxon>Gardenieae complex</taxon>
        <taxon>Bertiereae - Coffeeae clade</taxon>
        <taxon>Coffeeae</taxon>
        <taxon>Coffea</taxon>
    </lineage>
</organism>